<organism evidence="2">
    <name type="scientific">Pseudomonas putida</name>
    <name type="common">Arthrobacter siderocapsulatus</name>
    <dbReference type="NCBI Taxonomy" id="303"/>
    <lineage>
        <taxon>Bacteria</taxon>
        <taxon>Pseudomonadati</taxon>
        <taxon>Pseudomonadota</taxon>
        <taxon>Gammaproteobacteria</taxon>
        <taxon>Pseudomonadales</taxon>
        <taxon>Pseudomonadaceae</taxon>
        <taxon>Pseudomonas</taxon>
    </lineage>
</organism>
<name>O69767_PSEPU</name>
<reference evidence="2" key="3">
    <citation type="submission" date="2017-01" db="EMBL/GenBank/DDBJ databases">
        <authorList>
            <person name="Mah S.A."/>
            <person name="Swanson W.J."/>
            <person name="Moy G.W."/>
            <person name="Vacquier V.D."/>
        </authorList>
    </citation>
    <scope>NUCLEOTIDE SEQUENCE</scope>
    <source>
        <strain evidence="2">NRRL-18668</strain>
    </source>
</reference>
<accession>O69767</accession>
<feature type="region of interest" description="Disordered" evidence="1">
    <location>
        <begin position="314"/>
        <end position="342"/>
    </location>
</feature>
<feature type="region of interest" description="Disordered" evidence="1">
    <location>
        <begin position="78"/>
        <end position="97"/>
    </location>
</feature>
<evidence type="ECO:0000313" key="2">
    <source>
        <dbReference type="EMBL" id="AAC18421.1"/>
    </source>
</evidence>
<proteinExistence type="predicted"/>
<dbReference type="AlphaFoldDB" id="O69767"/>
<reference evidence="2" key="1">
    <citation type="journal article" date="1997" name="Biochemistry">
        <title>A stereoselective cobalt-containing nitrile hydratase.</title>
        <authorList>
            <person name="Payne M.S."/>
            <person name="Wu S."/>
            <person name="Fallon R.D."/>
            <person name="Tudor G."/>
            <person name="Stieglitz B."/>
            <person name="Turner I.M.Jr."/>
            <person name="Nelson M.J."/>
        </authorList>
    </citation>
    <scope>NUCLEOTIDE SEQUENCE</scope>
    <source>
        <strain evidence="2">NRRL-18668</strain>
    </source>
</reference>
<reference evidence="2" key="2">
    <citation type="journal article" date="1998" name="DNA Cell Biol.">
        <title>Cloning and nucleotide sequence of amidase gene from Pseudomonas putida.</title>
        <authorList>
            <person name="Wu S."/>
            <person name="Fallon R.D."/>
            <person name="Payne M.S."/>
        </authorList>
    </citation>
    <scope>NUCLEOTIDE SEQUENCE</scope>
    <source>
        <strain evidence="2">NRRL-18668</strain>
    </source>
</reference>
<sequence>MKPRNMRSSFSNREKIRRSFESTEQPLHLIAALVHLAVVVPRFDPRLHWWHHRNETQIQCQLPCLVAFVGTVHQQMHRSAGRPKTAEQAPASGASWPAQARAKTSRPFEHPRQPYESWCSIRLGTFRWTADLFFSAPVPSGWTLMLVESSETASILIRTTCARCNSSNMRIQDASFGPAIHARVNRVPVAEAFGQSAPLATMFGHIEDRIDHLQIAQADVATLPGQAVFNGSELFGRDLHVGDFLAQSSPSPLVLTRPSVRGYRTGENPTRLQGFDQHATRPIQTNYPGASHATIPTHRRWRAFGQRFRRPRPAVRTHGVPCRGVQPDGAADPPATRCGQYR</sequence>
<evidence type="ECO:0000256" key="1">
    <source>
        <dbReference type="SAM" id="MobiDB-lite"/>
    </source>
</evidence>
<protein>
    <submittedName>
        <fullName evidence="2">p38K</fullName>
    </submittedName>
</protein>
<dbReference type="EMBL" id="U89363">
    <property type="protein sequence ID" value="AAC18421.1"/>
    <property type="molecule type" value="Genomic_DNA"/>
</dbReference>